<feature type="transmembrane region" description="Helical" evidence="11">
    <location>
        <begin position="101"/>
        <end position="122"/>
    </location>
</feature>
<evidence type="ECO:0000256" key="7">
    <source>
        <dbReference type="ARBA" id="ARBA00023065"/>
    </source>
</evidence>
<evidence type="ECO:0000256" key="11">
    <source>
        <dbReference type="RuleBase" id="RU363032"/>
    </source>
</evidence>
<evidence type="ECO:0000256" key="10">
    <source>
        <dbReference type="ARBA" id="ARBA00024202"/>
    </source>
</evidence>
<comment type="subcellular location">
    <subcellularLocation>
        <location evidence="1 11">Cell membrane</location>
        <topology evidence="1 11">Multi-pass membrane protein</topology>
    </subcellularLocation>
</comment>
<dbReference type="InterPro" id="IPR050045">
    <property type="entry name" value="Opp2B"/>
</dbReference>
<gene>
    <name evidence="13" type="ORF">PPT_M2_10</name>
</gene>
<protein>
    <submittedName>
        <fullName evidence="13">Dipeptide transport system permease protein DppB</fullName>
    </submittedName>
</protein>
<name>A0A067XRP5_9BACT</name>
<evidence type="ECO:0000256" key="1">
    <source>
        <dbReference type="ARBA" id="ARBA00004651"/>
    </source>
</evidence>
<evidence type="ECO:0000256" key="4">
    <source>
        <dbReference type="ARBA" id="ARBA00022596"/>
    </source>
</evidence>
<dbReference type="AlphaFoldDB" id="A0A067XRP5"/>
<evidence type="ECO:0000256" key="5">
    <source>
        <dbReference type="ARBA" id="ARBA00022692"/>
    </source>
</evidence>
<dbReference type="SUPFAM" id="SSF161098">
    <property type="entry name" value="MetI-like"/>
    <property type="match status" value="1"/>
</dbReference>
<sequence>MRSFILRRLLLTLPVLLGVVTLVFSFIHLVPGDPVQIMLGEGAQAADVEQLRHKLGLDQPVLNQYGRYLKDLFSGNLGISFRFGEPVTEIILSRFPATLQLAMLSLAFGALLAVPTGVLAAMQPGGWLDRILTSATLLGISLPNFVSGPIAIILFSIVLGWLPVSGRAGPAHFILPAVTLGASLSAILTRMVRAGMIEELQEEYVKTARAKGLPEIKVLLKHALKNSLIPVVTVLGLQFGTLLAGAIITETIFAWPGIGRLTVQAINSRDYPLVQGCLLVIACTYVTVNLLTDLAYGLLDPRIKYQ</sequence>
<dbReference type="InterPro" id="IPR045621">
    <property type="entry name" value="BPD_transp_1_N"/>
</dbReference>
<evidence type="ECO:0000259" key="12">
    <source>
        <dbReference type="PROSITE" id="PS50928"/>
    </source>
</evidence>
<keyword evidence="2 11" id="KW-0813">Transport</keyword>
<evidence type="ECO:0000256" key="9">
    <source>
        <dbReference type="ARBA" id="ARBA00023136"/>
    </source>
</evidence>
<dbReference type="PROSITE" id="PS50928">
    <property type="entry name" value="ABC_TM1"/>
    <property type="match status" value="1"/>
</dbReference>
<keyword evidence="4" id="KW-0533">Nickel</keyword>
<proteinExistence type="inferred from homology"/>
<dbReference type="InterPro" id="IPR000515">
    <property type="entry name" value="MetI-like"/>
</dbReference>
<feature type="transmembrane region" description="Helical" evidence="11">
    <location>
        <begin position="273"/>
        <end position="299"/>
    </location>
</feature>
<dbReference type="NCBIfam" id="NF045470">
    <property type="entry name" value="Opp2B"/>
    <property type="match status" value="1"/>
</dbReference>
<keyword evidence="9 11" id="KW-0472">Membrane</keyword>
<feature type="transmembrane region" description="Helical" evidence="11">
    <location>
        <begin position="173"/>
        <end position="192"/>
    </location>
</feature>
<feature type="transmembrane region" description="Helical" evidence="11">
    <location>
        <begin position="228"/>
        <end position="253"/>
    </location>
</feature>
<accession>A0A067XRP5</accession>
<reference evidence="13" key="1">
    <citation type="submission" date="2013-03" db="EMBL/GenBank/DDBJ databases">
        <authorList>
            <person name="Tan H."/>
            <person name="Mooij M.J."/>
            <person name="Barret M."/>
            <person name="O'Gara F."/>
        </authorList>
    </citation>
    <scope>NUCLEOTIDE SEQUENCE</scope>
</reference>
<organism evidence="13">
    <name type="scientific">uncultured marine bacterium PPT_M2</name>
    <dbReference type="NCBI Taxonomy" id="1381397"/>
    <lineage>
        <taxon>Bacteria</taxon>
        <taxon>environmental samples</taxon>
    </lineage>
</organism>
<keyword evidence="6 11" id="KW-1133">Transmembrane helix</keyword>
<evidence type="ECO:0000256" key="2">
    <source>
        <dbReference type="ARBA" id="ARBA00022448"/>
    </source>
</evidence>
<evidence type="ECO:0000256" key="8">
    <source>
        <dbReference type="ARBA" id="ARBA00023112"/>
    </source>
</evidence>
<dbReference type="PANTHER" id="PTHR43163">
    <property type="entry name" value="DIPEPTIDE TRANSPORT SYSTEM PERMEASE PROTEIN DPPB-RELATED"/>
    <property type="match status" value="1"/>
</dbReference>
<evidence type="ECO:0000256" key="3">
    <source>
        <dbReference type="ARBA" id="ARBA00022475"/>
    </source>
</evidence>
<dbReference type="GO" id="GO:0015099">
    <property type="term" value="F:nickel cation transmembrane transporter activity"/>
    <property type="evidence" value="ECO:0007669"/>
    <property type="project" value="InterPro"/>
</dbReference>
<dbReference type="Gene3D" id="1.10.3720.10">
    <property type="entry name" value="MetI-like"/>
    <property type="match status" value="1"/>
</dbReference>
<evidence type="ECO:0000313" key="13">
    <source>
        <dbReference type="EMBL" id="AGT45818.1"/>
    </source>
</evidence>
<evidence type="ECO:0000256" key="6">
    <source>
        <dbReference type="ARBA" id="ARBA00022989"/>
    </source>
</evidence>
<dbReference type="Pfam" id="PF19300">
    <property type="entry name" value="BPD_transp_1_N"/>
    <property type="match status" value="1"/>
</dbReference>
<keyword evidence="5 11" id="KW-0812">Transmembrane</keyword>
<dbReference type="EMBL" id="KC770996">
    <property type="protein sequence ID" value="AGT45818.1"/>
    <property type="molecule type" value="Genomic_DNA"/>
</dbReference>
<keyword evidence="3" id="KW-1003">Cell membrane</keyword>
<dbReference type="Pfam" id="PF00528">
    <property type="entry name" value="BPD_transp_1"/>
    <property type="match status" value="1"/>
</dbReference>
<keyword evidence="7" id="KW-0406">Ion transport</keyword>
<comment type="similarity">
    <text evidence="10">Belongs to the binding-protein-dependent transport system permease family. OppBC subfamily.</text>
</comment>
<dbReference type="GO" id="GO:0005886">
    <property type="term" value="C:plasma membrane"/>
    <property type="evidence" value="ECO:0007669"/>
    <property type="project" value="UniProtKB-SubCell"/>
</dbReference>
<keyword evidence="8" id="KW-0921">Nickel transport</keyword>
<dbReference type="PANTHER" id="PTHR43163:SF6">
    <property type="entry name" value="DIPEPTIDE TRANSPORT SYSTEM PERMEASE PROTEIN DPPB-RELATED"/>
    <property type="match status" value="1"/>
</dbReference>
<feature type="domain" description="ABC transmembrane type-1" evidence="12">
    <location>
        <begin position="95"/>
        <end position="292"/>
    </location>
</feature>
<dbReference type="CDD" id="cd06261">
    <property type="entry name" value="TM_PBP2"/>
    <property type="match status" value="1"/>
</dbReference>
<dbReference type="InterPro" id="IPR035906">
    <property type="entry name" value="MetI-like_sf"/>
</dbReference>
<feature type="transmembrane region" description="Helical" evidence="11">
    <location>
        <begin position="134"/>
        <end position="161"/>
    </location>
</feature>